<keyword evidence="4" id="KW-1185">Reference proteome</keyword>
<evidence type="ECO:0008006" key="5">
    <source>
        <dbReference type="Google" id="ProtNLM"/>
    </source>
</evidence>
<feature type="region of interest" description="Disordered" evidence="1">
    <location>
        <begin position="41"/>
        <end position="80"/>
    </location>
</feature>
<dbReference type="PROSITE" id="PS51257">
    <property type="entry name" value="PROKAR_LIPOPROTEIN"/>
    <property type="match status" value="1"/>
</dbReference>
<feature type="chain" id="PRO_5005466257" description="Type IV fimbrial biogenesis protein PilY1" evidence="2">
    <location>
        <begin position="31"/>
        <end position="418"/>
    </location>
</feature>
<evidence type="ECO:0000313" key="3">
    <source>
        <dbReference type="EMBL" id="AKU96437.1"/>
    </source>
</evidence>
<keyword evidence="2" id="KW-0732">Signal</keyword>
<accession>A0A0K1PSD6</accession>
<sequence>MSRSFMRHVPLRATFVLVALTTIGALVACAQTDEGAPITAGDDAGANVLPDGATNSTDASDDATKDSGRDASRQHDAAPRTCSDDNFCHSVLPENSMLRGVWGDGQGVVWAVSAGGSVLRWDGSAWNEQAKDLGSLKSIWGSGPTDLWILNDASVVYHGTGDNPATITFEAVTLPGDASLPIAKVWGTGPSDVWAVGGAQDFSDFPWPGKARVLHMTDPAVGFVVDDELTASPTAFEDVWGSPESGVWLHGEQGFIRNFSAYAIVLHRAAGSTTWETVEMPENPNLNDYAPFPGKFTASGAMGGSSVWLAGETSGWKKGLYHGKSSDNGKTYTWSFILQNSWDLPLNAFWGVSDTDLWAVGKSGRTAHWNGTKWQQAAIRVTDSPIGSNLYGIWGTSSTDFWVVGDDIAMHKTTGDKP</sequence>
<dbReference type="AlphaFoldDB" id="A0A0K1PSD6"/>
<name>A0A0K1PSD6_9BACT</name>
<dbReference type="RefSeq" id="WP_146647729.1">
    <property type="nucleotide sequence ID" value="NZ_CP012333.1"/>
</dbReference>
<dbReference type="EMBL" id="CP012333">
    <property type="protein sequence ID" value="AKU96437.1"/>
    <property type="molecule type" value="Genomic_DNA"/>
</dbReference>
<gene>
    <name evidence="3" type="ORF">AKJ09_03101</name>
</gene>
<proteinExistence type="predicted"/>
<evidence type="ECO:0000256" key="2">
    <source>
        <dbReference type="SAM" id="SignalP"/>
    </source>
</evidence>
<reference evidence="3 4" key="1">
    <citation type="submission" date="2015-08" db="EMBL/GenBank/DDBJ databases">
        <authorList>
            <person name="Babu N.S."/>
            <person name="Beckwith C.J."/>
            <person name="Beseler K.G."/>
            <person name="Brison A."/>
            <person name="Carone J.V."/>
            <person name="Caskin T.P."/>
            <person name="Diamond M."/>
            <person name="Durham M.E."/>
            <person name="Foxe J.M."/>
            <person name="Go M."/>
            <person name="Henderson B.A."/>
            <person name="Jones I.B."/>
            <person name="McGettigan J.A."/>
            <person name="Micheletti S.J."/>
            <person name="Nasrallah M.E."/>
            <person name="Ortiz D."/>
            <person name="Piller C.R."/>
            <person name="Privatt S.R."/>
            <person name="Schneider S.L."/>
            <person name="Sharp S."/>
            <person name="Smith T.C."/>
            <person name="Stanton J.D."/>
            <person name="Ullery H.E."/>
            <person name="Wilson R.J."/>
            <person name="Serrano M.G."/>
            <person name="Buck G."/>
            <person name="Lee V."/>
            <person name="Wang Y."/>
            <person name="Carvalho R."/>
            <person name="Voegtly L."/>
            <person name="Shi R."/>
            <person name="Duckworth R."/>
            <person name="Johnson A."/>
            <person name="Loviza R."/>
            <person name="Walstead R."/>
            <person name="Shah Z."/>
            <person name="Kiflezghi M."/>
            <person name="Wade K."/>
            <person name="Ball S.L."/>
            <person name="Bradley K.W."/>
            <person name="Asai D.J."/>
            <person name="Bowman C.A."/>
            <person name="Russell D.A."/>
            <person name="Pope W.H."/>
            <person name="Jacobs-Sera D."/>
            <person name="Hendrix R.W."/>
            <person name="Hatfull G.F."/>
        </authorList>
    </citation>
    <scope>NUCLEOTIDE SEQUENCE [LARGE SCALE GENOMIC DNA]</scope>
    <source>
        <strain evidence="3 4">DSM 27648</strain>
    </source>
</reference>
<dbReference type="OrthoDB" id="8093255at2"/>
<evidence type="ECO:0000256" key="1">
    <source>
        <dbReference type="SAM" id="MobiDB-lite"/>
    </source>
</evidence>
<protein>
    <recommendedName>
        <fullName evidence="5">Type IV fimbrial biogenesis protein PilY1</fullName>
    </recommendedName>
</protein>
<evidence type="ECO:0000313" key="4">
    <source>
        <dbReference type="Proteomes" id="UP000064967"/>
    </source>
</evidence>
<dbReference type="KEGG" id="llu:AKJ09_03101"/>
<feature type="compositionally biased region" description="Basic and acidic residues" evidence="1">
    <location>
        <begin position="62"/>
        <end position="80"/>
    </location>
</feature>
<dbReference type="Proteomes" id="UP000064967">
    <property type="component" value="Chromosome"/>
</dbReference>
<feature type="signal peptide" evidence="2">
    <location>
        <begin position="1"/>
        <end position="30"/>
    </location>
</feature>
<dbReference type="STRING" id="1391654.AKJ09_03101"/>
<organism evidence="3 4">
    <name type="scientific">Labilithrix luteola</name>
    <dbReference type="NCBI Taxonomy" id="1391654"/>
    <lineage>
        <taxon>Bacteria</taxon>
        <taxon>Pseudomonadati</taxon>
        <taxon>Myxococcota</taxon>
        <taxon>Polyangia</taxon>
        <taxon>Polyangiales</taxon>
        <taxon>Labilitrichaceae</taxon>
        <taxon>Labilithrix</taxon>
    </lineage>
</organism>